<dbReference type="AlphaFoldDB" id="R4K7Q2"/>
<dbReference type="KEGG" id="cpas:Clopa_0630"/>
<proteinExistence type="predicted"/>
<name>R4K7Q2_CLOPA</name>
<dbReference type="PROSITE" id="PS51257">
    <property type="entry name" value="PROKAR_LIPOPROTEIN"/>
    <property type="match status" value="1"/>
</dbReference>
<accession>R4K7Q2</accession>
<protein>
    <submittedName>
        <fullName evidence="2">Uncharacterized protein</fullName>
    </submittedName>
</protein>
<dbReference type="PATRIC" id="fig|86416.3.peg.613"/>
<dbReference type="eggNOG" id="ENOG502ZPNP">
    <property type="taxonomic scope" value="Bacteria"/>
</dbReference>
<evidence type="ECO:0000256" key="1">
    <source>
        <dbReference type="SAM" id="Phobius"/>
    </source>
</evidence>
<dbReference type="OrthoDB" id="1938079at2"/>
<dbReference type="EMBL" id="CP003261">
    <property type="protein sequence ID" value="AGK95675.1"/>
    <property type="molecule type" value="Genomic_DNA"/>
</dbReference>
<dbReference type="Proteomes" id="UP000013523">
    <property type="component" value="Chromosome"/>
</dbReference>
<reference evidence="2 3" key="1">
    <citation type="submission" date="2012-01" db="EMBL/GenBank/DDBJ databases">
        <title>Complete sequence of chromosome of Clostridium pasteurianum BC1.</title>
        <authorList>
            <consortium name="US DOE Joint Genome Institute"/>
            <person name="Lucas S."/>
            <person name="Han J."/>
            <person name="Lapidus A."/>
            <person name="Cheng J.-F."/>
            <person name="Goodwin L."/>
            <person name="Pitluck S."/>
            <person name="Peters L."/>
            <person name="Mikhailova N."/>
            <person name="Teshima H."/>
            <person name="Detter J.C."/>
            <person name="Han C."/>
            <person name="Tapia R."/>
            <person name="Land M."/>
            <person name="Hauser L."/>
            <person name="Kyrpides N."/>
            <person name="Ivanova N."/>
            <person name="Pagani I."/>
            <person name="Dunn J."/>
            <person name="Taghavi S."/>
            <person name="Francis A."/>
            <person name="van der Lelie D."/>
            <person name="Woyke T."/>
        </authorList>
    </citation>
    <scope>NUCLEOTIDE SEQUENCE [LARGE SCALE GENOMIC DNA]</scope>
    <source>
        <strain evidence="2 3">BC1</strain>
    </source>
</reference>
<dbReference type="HOGENOM" id="CLU_159189_1_0_9"/>
<evidence type="ECO:0000313" key="3">
    <source>
        <dbReference type="Proteomes" id="UP000013523"/>
    </source>
</evidence>
<feature type="transmembrane region" description="Helical" evidence="1">
    <location>
        <begin position="6"/>
        <end position="27"/>
    </location>
</feature>
<dbReference type="RefSeq" id="WP_015614001.1">
    <property type="nucleotide sequence ID" value="NC_021182.1"/>
</dbReference>
<gene>
    <name evidence="2" type="ORF">Clopa_0630</name>
</gene>
<evidence type="ECO:0000313" key="2">
    <source>
        <dbReference type="EMBL" id="AGK95675.1"/>
    </source>
</evidence>
<keyword evidence="3" id="KW-1185">Reference proteome</keyword>
<keyword evidence="1" id="KW-0812">Transmembrane</keyword>
<keyword evidence="1" id="KW-0472">Membrane</keyword>
<keyword evidence="1" id="KW-1133">Transmembrane helix</keyword>
<dbReference type="STRING" id="86416.Clopa_0630"/>
<organism evidence="2 3">
    <name type="scientific">Clostridium pasteurianum BC1</name>
    <dbReference type="NCBI Taxonomy" id="86416"/>
    <lineage>
        <taxon>Bacteria</taxon>
        <taxon>Bacillati</taxon>
        <taxon>Bacillota</taxon>
        <taxon>Clostridia</taxon>
        <taxon>Eubacteriales</taxon>
        <taxon>Clostridiaceae</taxon>
        <taxon>Clostridium</taxon>
    </lineage>
</organism>
<sequence length="118" mass="12989">MKINKAIAVAFIICIFGIFIISCSPLASIKNNITSKESSKSQVVFEVKASNKVNFTYDSSVIEGTLKLQLIDGDGKVIENFQTNKKGLEQVSLEKAGEYTLLAAYDNFIGNYKISVNR</sequence>